<keyword evidence="7" id="KW-0833">Ubl conjugation pathway</keyword>
<reference evidence="10 11" key="1">
    <citation type="submission" date="2020-01" db="EMBL/GenBank/DDBJ databases">
        <authorList>
            <person name="Palmer J.M."/>
        </authorList>
    </citation>
    <scope>NUCLEOTIDE SEQUENCE [LARGE SCALE GENOMIC DNA]</scope>
    <source>
        <strain evidence="10 11">TWF970</strain>
    </source>
</reference>
<dbReference type="AlphaFoldDB" id="A0A7C8REA8"/>
<dbReference type="InterPro" id="IPR035985">
    <property type="entry name" value="Ubiquitin-activating_enz"/>
</dbReference>
<keyword evidence="5 7" id="KW-0072">Autophagy</keyword>
<evidence type="ECO:0000259" key="8">
    <source>
        <dbReference type="Pfam" id="PF00899"/>
    </source>
</evidence>
<accession>A0A7C8REA8</accession>
<feature type="active site" description="Glycyl thioester intermediate" evidence="6">
    <location>
        <position position="671"/>
    </location>
</feature>
<evidence type="ECO:0000256" key="1">
    <source>
        <dbReference type="ARBA" id="ARBA00010931"/>
    </source>
</evidence>
<dbReference type="PANTHER" id="PTHR10953:SF3">
    <property type="entry name" value="UBIQUITIN-LIKE MODIFIER-ACTIVATING ENZYME ATG7"/>
    <property type="match status" value="1"/>
</dbReference>
<keyword evidence="4 7" id="KW-0653">Protein transport</keyword>
<dbReference type="GO" id="GO:0015031">
    <property type="term" value="P:protein transport"/>
    <property type="evidence" value="ECO:0007669"/>
    <property type="project" value="UniProtKB-UniRule"/>
</dbReference>
<dbReference type="NCBIfam" id="TIGR01381">
    <property type="entry name" value="E1_like_apg7"/>
    <property type="match status" value="1"/>
</dbReference>
<evidence type="ECO:0000313" key="10">
    <source>
        <dbReference type="EMBL" id="KAF3279858.1"/>
    </source>
</evidence>
<organism evidence="10 11">
    <name type="scientific">Orbilia oligospora</name>
    <name type="common">Nematode-trapping fungus</name>
    <name type="synonym">Arthrobotrys oligospora</name>
    <dbReference type="NCBI Taxonomy" id="2813651"/>
    <lineage>
        <taxon>Eukaryota</taxon>
        <taxon>Fungi</taxon>
        <taxon>Dikarya</taxon>
        <taxon>Ascomycota</taxon>
        <taxon>Pezizomycotina</taxon>
        <taxon>Orbiliomycetes</taxon>
        <taxon>Orbiliales</taxon>
        <taxon>Orbiliaceae</taxon>
        <taxon>Orbilia</taxon>
    </lineage>
</organism>
<dbReference type="Pfam" id="PF16420">
    <property type="entry name" value="ATG7_N"/>
    <property type="match status" value="1"/>
</dbReference>
<dbReference type="Proteomes" id="UP000474640">
    <property type="component" value="Unassembled WGS sequence"/>
</dbReference>
<evidence type="ECO:0000256" key="2">
    <source>
        <dbReference type="ARBA" id="ARBA00017647"/>
    </source>
</evidence>
<dbReference type="Gene3D" id="3.40.140.70">
    <property type="entry name" value="Ubiquitin-like modifier-activating enzyme ATG7 N-terminal domain"/>
    <property type="match status" value="1"/>
</dbReference>
<comment type="similarity">
    <text evidence="1 7">Belongs to the ATG7 family.</text>
</comment>
<comment type="caution">
    <text evidence="10">The sequence shown here is derived from an EMBL/GenBank/DDBJ whole genome shotgun (WGS) entry which is preliminary data.</text>
</comment>
<dbReference type="InterPro" id="IPR042522">
    <property type="entry name" value="Atg7_N_1"/>
</dbReference>
<dbReference type="CDD" id="cd01486">
    <property type="entry name" value="Apg7"/>
    <property type="match status" value="1"/>
</dbReference>
<dbReference type="SUPFAM" id="SSF69572">
    <property type="entry name" value="Activating enzymes of the ubiquitin-like proteins"/>
    <property type="match status" value="1"/>
</dbReference>
<evidence type="ECO:0000256" key="5">
    <source>
        <dbReference type="ARBA" id="ARBA00023006"/>
    </source>
</evidence>
<evidence type="ECO:0000256" key="6">
    <source>
        <dbReference type="PIRSR" id="PIRSR606285-1"/>
    </source>
</evidence>
<dbReference type="GO" id="GO:0000045">
    <property type="term" value="P:autophagosome assembly"/>
    <property type="evidence" value="ECO:0007669"/>
    <property type="project" value="TreeGrafter"/>
</dbReference>
<keyword evidence="3 7" id="KW-0813">Transport</keyword>
<proteinExistence type="inferred from homology"/>
<evidence type="ECO:0000313" key="11">
    <source>
        <dbReference type="Proteomes" id="UP000474640"/>
    </source>
</evidence>
<protein>
    <recommendedName>
        <fullName evidence="2 7">Ubiquitin-like modifier-activating enzyme ATG7</fullName>
    </recommendedName>
    <alternativeName>
        <fullName evidence="7">Autophagy-related protein 7</fullName>
    </alternativeName>
</protein>
<keyword evidence="7" id="KW-0963">Cytoplasm</keyword>
<dbReference type="GO" id="GO:0006995">
    <property type="term" value="P:cellular response to nitrogen starvation"/>
    <property type="evidence" value="ECO:0007669"/>
    <property type="project" value="TreeGrafter"/>
</dbReference>
<dbReference type="GO" id="GO:0019779">
    <property type="term" value="F:Atg8 activating enzyme activity"/>
    <property type="evidence" value="ECO:0007669"/>
    <property type="project" value="TreeGrafter"/>
</dbReference>
<dbReference type="GO" id="GO:0000407">
    <property type="term" value="C:phagophore assembly site"/>
    <property type="evidence" value="ECO:0007669"/>
    <property type="project" value="UniProtKB-SubCell"/>
</dbReference>
<dbReference type="Gene3D" id="3.40.140.100">
    <property type="entry name" value="Ubiquitin-like modifier-activating enzyme ATG7 C-terminal domain"/>
    <property type="match status" value="1"/>
</dbReference>
<feature type="domain" description="Ubiquitin-like modifier-activating enzyme Atg7 N-terminal" evidence="9">
    <location>
        <begin position="111"/>
        <end position="432"/>
    </location>
</feature>
<dbReference type="Pfam" id="PF00899">
    <property type="entry name" value="ThiF"/>
    <property type="match status" value="1"/>
</dbReference>
<dbReference type="InterPro" id="IPR042523">
    <property type="entry name" value="Atg7_N_2"/>
</dbReference>
<comment type="subcellular location">
    <subcellularLocation>
        <location evidence="7">Cytoplasm</location>
    </subcellularLocation>
    <subcellularLocation>
        <location evidence="7">Preautophagosomal structure</location>
    </subcellularLocation>
</comment>
<dbReference type="InterPro" id="IPR006285">
    <property type="entry name" value="Atg7"/>
</dbReference>
<dbReference type="PANTHER" id="PTHR10953">
    <property type="entry name" value="UBIQUITIN-ACTIVATING ENZYME E1"/>
    <property type="match status" value="1"/>
</dbReference>
<dbReference type="GO" id="GO:0032446">
    <property type="term" value="P:protein modification by small protein conjugation"/>
    <property type="evidence" value="ECO:0007669"/>
    <property type="project" value="TreeGrafter"/>
</dbReference>
<dbReference type="GO" id="GO:0034727">
    <property type="term" value="P:piecemeal microautophagy of the nucleus"/>
    <property type="evidence" value="ECO:0007669"/>
    <property type="project" value="TreeGrafter"/>
</dbReference>
<gene>
    <name evidence="10" type="primary">ATG7</name>
    <name evidence="10" type="ORF">TWF970_003884</name>
</gene>
<dbReference type="InterPro" id="IPR000594">
    <property type="entry name" value="ThiF_NAD_FAD-bd"/>
</dbReference>
<dbReference type="FunFam" id="3.40.50.720:FF:000243">
    <property type="entry name" value="Ubiquitin-like modifier-activating enzyme ATG7"/>
    <property type="match status" value="1"/>
</dbReference>
<evidence type="ECO:0000259" key="9">
    <source>
        <dbReference type="Pfam" id="PF16420"/>
    </source>
</evidence>
<evidence type="ECO:0000256" key="7">
    <source>
        <dbReference type="RuleBase" id="RU366022"/>
    </source>
</evidence>
<dbReference type="OrthoDB" id="338614at2759"/>
<dbReference type="Gene3D" id="3.40.50.720">
    <property type="entry name" value="NAD(P)-binding Rossmann-like Domain"/>
    <property type="match status" value="1"/>
</dbReference>
<dbReference type="InterPro" id="IPR045886">
    <property type="entry name" value="ThiF/MoeB/HesA"/>
</dbReference>
<comment type="function">
    <text evidence="7">E1-like activating enzyme involved in the 2 ubiquitin-like systems required for cytoplasm to vacuole transport (Cvt) and autophagy. Activates ATG12 for its conjugation with ATG5 and ATG8 for its conjugation with phosphatidylethanolamine. Both systems are needed for the ATG8 association to Cvt vesicles and autophagosomes membranes. Autophagy is essential for maintenance of amino acid levels and protein synthesis under nitrogen starvation. Required for selective autophagic degradation of the nucleus (nucleophagy) as well as for mitophagy which contributes to regulate mitochondrial quantity and quality by eliminating the mitochondria to a basal level to fulfill cellular energy requirements and preventing excess ROS production.</text>
</comment>
<comment type="subunit">
    <text evidence="7">Homodimer.</text>
</comment>
<dbReference type="EMBL" id="JAABOJ010000020">
    <property type="protein sequence ID" value="KAF3279858.1"/>
    <property type="molecule type" value="Genomic_DNA"/>
</dbReference>
<name>A0A7C8REA8_ORBOL</name>
<dbReference type="GO" id="GO:0000422">
    <property type="term" value="P:autophagy of mitochondrion"/>
    <property type="evidence" value="ECO:0007669"/>
    <property type="project" value="TreeGrafter"/>
</dbReference>
<feature type="domain" description="THIF-type NAD/FAD binding fold" evidence="8">
    <location>
        <begin position="447"/>
        <end position="704"/>
    </location>
</feature>
<sequence>MIAWRLLNKFHEHRHDLVEDLIFSFITFSPLRTRTSNFKKPTYLEPARPLHYPTLLSTDSCNISLNPAVNRLGSFESQSLNHISRKPEGWFASTSKHHSIHQALGLRSTAMQFAPFASDIDVAFFSSLAYHKINYDKLDSSARRVLGIYEIQPNDAPGNSCRMQIGGTALTADEPAVGQFRAEGIIRNFNTVEEFKKTNYAEIIQKSGRTIWEAIHDGSIYSIPSLLSSFTILSFANLKKYHFQYWCGFPALHSSPPWSVVGQRRQFSVEETSSLCDVVTTWRYSIDSRQRGFFLVKRVKSSIDDEDTVWKLAPLGDYERGFFNDVEDKKKNTFVAFADPSNFEEHPGWPLRNLLYLIRKRWKLQEVNIIGYRDVHALRHQPRSVIWTLKDDSPPDLSDLSIKDAPLPKITGWERNREKKLAPRMADLSQIMDPTRLADSAVDLNNRLMKWRIAPNLDLDKIKGTKCLLLGAGTLGAYVSRILLGWGVHKITLIDNATVSYSNPVRQPLFKFEDCLNGGQPKAIKAAEALKEIYPNVDAQGFKMMVPMAGHPIRDEAHGEQMKADYDKLVSLIQEHDAIFLLMDTRESRWLPTLLGKFYGKIVLNAALGFDTFVVMRHGVRPELETEDEGEAVDDKKPQVTEPVSELGCYFCNDVVAPADSIKDQTLDQMCTVTRPGIAAIASALLVELFVSILQHPQVASAPAPASPDEDRGSHPLGTVPHQIRGFLFNFQNKLIHAPGYIYCSACSNKMLSAFDDGGWEFVKKTMNEPGFIEEVSGLAEVQKAAAAIDDELDWSEDDNGDGEGEML</sequence>
<evidence type="ECO:0000256" key="4">
    <source>
        <dbReference type="ARBA" id="ARBA00022927"/>
    </source>
</evidence>
<dbReference type="InterPro" id="IPR032197">
    <property type="entry name" value="Atg7_N"/>
</dbReference>
<evidence type="ECO:0000256" key="3">
    <source>
        <dbReference type="ARBA" id="ARBA00022448"/>
    </source>
</evidence>
<dbReference type="GO" id="GO:0019778">
    <property type="term" value="F:Atg12 activating enzyme activity"/>
    <property type="evidence" value="ECO:0007669"/>
    <property type="project" value="TreeGrafter"/>
</dbReference>
<dbReference type="FunFam" id="3.40.140.70:FF:000001">
    <property type="entry name" value="Ubiquitin-like modifier-activating enzyme atg7"/>
    <property type="match status" value="1"/>
</dbReference>